<accession>A0A9D1X7J3</accession>
<dbReference type="Proteomes" id="UP000886740">
    <property type="component" value="Unassembled WGS sequence"/>
</dbReference>
<gene>
    <name evidence="2" type="ORF">H9977_03105</name>
</gene>
<proteinExistence type="predicted"/>
<feature type="chain" id="PRO_5039722272" evidence="1">
    <location>
        <begin position="28"/>
        <end position="175"/>
    </location>
</feature>
<organism evidence="2 3">
    <name type="scientific">Candidatus Parabacteroides intestinipullorum</name>
    <dbReference type="NCBI Taxonomy" id="2838723"/>
    <lineage>
        <taxon>Bacteria</taxon>
        <taxon>Pseudomonadati</taxon>
        <taxon>Bacteroidota</taxon>
        <taxon>Bacteroidia</taxon>
        <taxon>Bacteroidales</taxon>
        <taxon>Tannerellaceae</taxon>
        <taxon>Parabacteroides</taxon>
    </lineage>
</organism>
<dbReference type="AlphaFoldDB" id="A0A9D1X7J3"/>
<reference evidence="2" key="1">
    <citation type="journal article" date="2021" name="PeerJ">
        <title>Extensive microbial diversity within the chicken gut microbiome revealed by metagenomics and culture.</title>
        <authorList>
            <person name="Gilroy R."/>
            <person name="Ravi A."/>
            <person name="Getino M."/>
            <person name="Pursley I."/>
            <person name="Horton D.L."/>
            <person name="Alikhan N.F."/>
            <person name="Baker D."/>
            <person name="Gharbi K."/>
            <person name="Hall N."/>
            <person name="Watson M."/>
            <person name="Adriaenssens E.M."/>
            <person name="Foster-Nyarko E."/>
            <person name="Jarju S."/>
            <person name="Secka A."/>
            <person name="Antonio M."/>
            <person name="Oren A."/>
            <person name="Chaudhuri R.R."/>
            <person name="La Ragione R."/>
            <person name="Hildebrand F."/>
            <person name="Pallen M.J."/>
        </authorList>
    </citation>
    <scope>NUCLEOTIDE SEQUENCE</scope>
    <source>
        <strain evidence="2">ChiGjej6B6-14162</strain>
    </source>
</reference>
<sequence length="175" mass="19282">MKKMMLFKAAILCVVMMAFGLSLTACGDDETVTEVVANDRQTINMTYSVSLSDNWYKYFNIEVTYTGAGAVQSETLDMDWKMNFSIPAANEPDEYVFSVVAKPKAGVELDPEVESYELPVNISAEVSAVKADGSADDSYGFYKSDNGSKTLSAASMAEYIKEEHSIFSFSEKVEE</sequence>
<name>A0A9D1X7J3_9BACT</name>
<keyword evidence="1" id="KW-0732">Signal</keyword>
<evidence type="ECO:0000313" key="2">
    <source>
        <dbReference type="EMBL" id="HIX74016.1"/>
    </source>
</evidence>
<dbReference type="EMBL" id="DXEL01000027">
    <property type="protein sequence ID" value="HIX74016.1"/>
    <property type="molecule type" value="Genomic_DNA"/>
</dbReference>
<evidence type="ECO:0000313" key="3">
    <source>
        <dbReference type="Proteomes" id="UP000886740"/>
    </source>
</evidence>
<evidence type="ECO:0000256" key="1">
    <source>
        <dbReference type="SAM" id="SignalP"/>
    </source>
</evidence>
<feature type="signal peptide" evidence="1">
    <location>
        <begin position="1"/>
        <end position="27"/>
    </location>
</feature>
<protein>
    <submittedName>
        <fullName evidence="2">Uncharacterized protein</fullName>
    </submittedName>
</protein>
<reference evidence="2" key="2">
    <citation type="submission" date="2021-04" db="EMBL/GenBank/DDBJ databases">
        <authorList>
            <person name="Gilroy R."/>
        </authorList>
    </citation>
    <scope>NUCLEOTIDE SEQUENCE</scope>
    <source>
        <strain evidence="2">ChiGjej6B6-14162</strain>
    </source>
</reference>
<dbReference type="PROSITE" id="PS51257">
    <property type="entry name" value="PROKAR_LIPOPROTEIN"/>
    <property type="match status" value="1"/>
</dbReference>
<comment type="caution">
    <text evidence="2">The sequence shown here is derived from an EMBL/GenBank/DDBJ whole genome shotgun (WGS) entry which is preliminary data.</text>
</comment>